<evidence type="ECO:0000313" key="2">
    <source>
        <dbReference type="Proteomes" id="UP001237642"/>
    </source>
</evidence>
<dbReference type="Proteomes" id="UP001237642">
    <property type="component" value="Unassembled WGS sequence"/>
</dbReference>
<gene>
    <name evidence="1" type="ORF">POM88_045045</name>
</gene>
<keyword evidence="2" id="KW-1185">Reference proteome</keyword>
<protein>
    <submittedName>
        <fullName evidence="1">Uncharacterized protein</fullName>
    </submittedName>
</protein>
<dbReference type="AlphaFoldDB" id="A0AAD8M4I0"/>
<proteinExistence type="predicted"/>
<reference evidence="1" key="1">
    <citation type="submission" date="2023-02" db="EMBL/GenBank/DDBJ databases">
        <title>Genome of toxic invasive species Heracleum sosnowskyi carries increased number of genes despite the absence of recent whole-genome duplications.</title>
        <authorList>
            <person name="Schelkunov M."/>
            <person name="Shtratnikova V."/>
            <person name="Makarenko M."/>
            <person name="Klepikova A."/>
            <person name="Omelchenko D."/>
            <person name="Novikova G."/>
            <person name="Obukhova E."/>
            <person name="Bogdanov V."/>
            <person name="Penin A."/>
            <person name="Logacheva M."/>
        </authorList>
    </citation>
    <scope>NUCLEOTIDE SEQUENCE</scope>
    <source>
        <strain evidence="1">Hsosn_3</strain>
        <tissue evidence="1">Leaf</tissue>
    </source>
</reference>
<accession>A0AAD8M4I0</accession>
<dbReference type="EMBL" id="JAUIZM010000010">
    <property type="protein sequence ID" value="KAK1360571.1"/>
    <property type="molecule type" value="Genomic_DNA"/>
</dbReference>
<evidence type="ECO:0000313" key="1">
    <source>
        <dbReference type="EMBL" id="KAK1360571.1"/>
    </source>
</evidence>
<organism evidence="1 2">
    <name type="scientific">Heracleum sosnowskyi</name>
    <dbReference type="NCBI Taxonomy" id="360622"/>
    <lineage>
        <taxon>Eukaryota</taxon>
        <taxon>Viridiplantae</taxon>
        <taxon>Streptophyta</taxon>
        <taxon>Embryophyta</taxon>
        <taxon>Tracheophyta</taxon>
        <taxon>Spermatophyta</taxon>
        <taxon>Magnoliopsida</taxon>
        <taxon>eudicotyledons</taxon>
        <taxon>Gunneridae</taxon>
        <taxon>Pentapetalae</taxon>
        <taxon>asterids</taxon>
        <taxon>campanulids</taxon>
        <taxon>Apiales</taxon>
        <taxon>Apiaceae</taxon>
        <taxon>Apioideae</taxon>
        <taxon>apioid superclade</taxon>
        <taxon>Tordylieae</taxon>
        <taxon>Tordyliinae</taxon>
        <taxon>Heracleum</taxon>
    </lineage>
</organism>
<comment type="caution">
    <text evidence="1">The sequence shown here is derived from an EMBL/GenBank/DDBJ whole genome shotgun (WGS) entry which is preliminary data.</text>
</comment>
<reference evidence="1" key="2">
    <citation type="submission" date="2023-05" db="EMBL/GenBank/DDBJ databases">
        <authorList>
            <person name="Schelkunov M.I."/>
        </authorList>
    </citation>
    <scope>NUCLEOTIDE SEQUENCE</scope>
    <source>
        <strain evidence="1">Hsosn_3</strain>
        <tissue evidence="1">Leaf</tissue>
    </source>
</reference>
<sequence length="311" mass="35144">MRVIQGLDGILHFTTTVDRKTILVDHNTINKGLHLPIILSEKSCIDFYAFYIFNKSEFELMLGTFCDSDVPLGLCDANCGIHYKQFTSKFKNLALILRANVLPKPNQSKYFDFFDLKMLYLLLTNKVFFNISYVILLNMINANSVDYMPYDLLITSICEQCHIPLPHNFATLADSQLTLAHIRTQVPLIHCEPQMFTPTIIPPVINQEDVYLANCESVRMLFEEQKVEMRRLIKENDEIKGRLSFIEGLATSTMGQNGVIDMDIASSFQVPMENDLAMINELEEVGIGIGGQGSEDLHNLVGELGFVAAMC</sequence>
<name>A0AAD8M4I0_9APIA</name>